<dbReference type="Proteomes" id="UP000754226">
    <property type="component" value="Unassembled WGS sequence"/>
</dbReference>
<sequence>MFGNKKTYLYVRKRGYFSMVMPFILLVDKKAVFFPFSTGRKQKSALIHSYPQLLKVIPRSLWKTFKPCSHGQTDKDKTGIKVDKGGALWKKEDLYTVFLKQPVYKSCR</sequence>
<comment type="caution">
    <text evidence="1">The sequence shown here is derived from an EMBL/GenBank/DDBJ whole genome shotgun (WGS) entry which is preliminary data.</text>
</comment>
<gene>
    <name evidence="1" type="ORF">KHX13_06080</name>
</gene>
<reference evidence="1" key="1">
    <citation type="submission" date="2021-02" db="EMBL/GenBank/DDBJ databases">
        <title>Infant gut strain persistence is associated with maternal origin, phylogeny, and functional potential including surface adhesion and iron acquisition.</title>
        <authorList>
            <person name="Lou Y.C."/>
        </authorList>
    </citation>
    <scope>NUCLEOTIDE SEQUENCE</scope>
    <source>
        <strain evidence="1">L3_106_000M1_dasL3_106_000M1_concoct_15</strain>
    </source>
</reference>
<protein>
    <submittedName>
        <fullName evidence="1">Uncharacterized protein</fullName>
    </submittedName>
</protein>
<dbReference type="EMBL" id="JAGZCZ010000006">
    <property type="protein sequence ID" value="MBS5519885.1"/>
    <property type="molecule type" value="Genomic_DNA"/>
</dbReference>
<accession>A0A943EKA0</accession>
<evidence type="ECO:0000313" key="1">
    <source>
        <dbReference type="EMBL" id="MBS5519885.1"/>
    </source>
</evidence>
<proteinExistence type="predicted"/>
<name>A0A943EKA0_9FIRM</name>
<evidence type="ECO:0000313" key="2">
    <source>
        <dbReference type="Proteomes" id="UP000754226"/>
    </source>
</evidence>
<dbReference type="AlphaFoldDB" id="A0A943EKA0"/>
<organism evidence="1 2">
    <name type="scientific">Acidaminococcus intestini</name>
    <dbReference type="NCBI Taxonomy" id="187327"/>
    <lineage>
        <taxon>Bacteria</taxon>
        <taxon>Bacillati</taxon>
        <taxon>Bacillota</taxon>
        <taxon>Negativicutes</taxon>
        <taxon>Acidaminococcales</taxon>
        <taxon>Acidaminococcaceae</taxon>
        <taxon>Acidaminococcus</taxon>
    </lineage>
</organism>